<dbReference type="InterPro" id="IPR001546">
    <property type="entry name" value="GPCR_Pheromne_A_rcpt"/>
</dbReference>
<keyword evidence="4 10" id="KW-0812">Transmembrane</keyword>
<feature type="transmembrane region" description="Helical" evidence="10">
    <location>
        <begin position="281"/>
        <end position="297"/>
    </location>
</feature>
<dbReference type="CDD" id="cd14966">
    <property type="entry name" value="7tmD_STE3"/>
    <property type="match status" value="1"/>
</dbReference>
<reference evidence="11 12" key="1">
    <citation type="journal article" date="2014" name="BMC Genomics">
        <title>Genome sequencing of four Aureobasidium pullulans varieties: biotechnological potential, stress tolerance, and description of new species.</title>
        <authorList>
            <person name="Gostin Ar C."/>
            <person name="Ohm R.A."/>
            <person name="Kogej T."/>
            <person name="Sonjak S."/>
            <person name="Turk M."/>
            <person name="Zajc J."/>
            <person name="Zalar P."/>
            <person name="Grube M."/>
            <person name="Sun H."/>
            <person name="Han J."/>
            <person name="Sharma A."/>
            <person name="Chiniquy J."/>
            <person name="Ngan C.Y."/>
            <person name="Lipzen A."/>
            <person name="Barry K."/>
            <person name="Grigoriev I.V."/>
            <person name="Gunde-Cimerman N."/>
        </authorList>
    </citation>
    <scope>NUCLEOTIDE SEQUENCE [LARGE SCALE GENOMIC DNA]</scope>
    <source>
        <strain evidence="11 12">CBS 147.97</strain>
    </source>
</reference>
<feature type="transmembrane region" description="Helical" evidence="10">
    <location>
        <begin position="20"/>
        <end position="39"/>
    </location>
</feature>
<keyword evidence="12" id="KW-1185">Reference proteome</keyword>
<dbReference type="RefSeq" id="XP_013425097.1">
    <property type="nucleotide sequence ID" value="XM_013569643.1"/>
</dbReference>
<accession>A0A074WMG3</accession>
<keyword evidence="6" id="KW-0297">G-protein coupled receptor</keyword>
<evidence type="ECO:0000256" key="5">
    <source>
        <dbReference type="ARBA" id="ARBA00022989"/>
    </source>
</evidence>
<comment type="similarity">
    <text evidence="2">Belongs to the G-protein coupled receptor 4 family.</text>
</comment>
<evidence type="ECO:0000256" key="9">
    <source>
        <dbReference type="ARBA" id="ARBA00023224"/>
    </source>
</evidence>
<feature type="transmembrane region" description="Helical" evidence="10">
    <location>
        <begin position="92"/>
        <end position="115"/>
    </location>
</feature>
<evidence type="ECO:0000313" key="12">
    <source>
        <dbReference type="Proteomes" id="UP000027730"/>
    </source>
</evidence>
<keyword evidence="7 10" id="KW-0472">Membrane</keyword>
<dbReference type="GeneID" id="25411518"/>
<evidence type="ECO:0000256" key="3">
    <source>
        <dbReference type="ARBA" id="ARBA00022507"/>
    </source>
</evidence>
<feature type="transmembrane region" description="Helical" evidence="10">
    <location>
        <begin position="51"/>
        <end position="72"/>
    </location>
</feature>
<sequence>MATQDENYLIIEDHIIPQGVILAVLAPFVFILNFPPLIWHLRNRNTAAVSMVFWVMLMNFLSVLNVIIWPYIDMRDMYDGQGLCDVEIKLLGARTAGLNAAVLCLLRALAAVLNVDKNLLGPSKAQKRWNTAVEMVWCVGLPLLTMILQYIVQLNRFALLGVSGCQPMSLMSWTGFVLIFLPPMIANAIALYYAILVIYRLNKYRSSFNSILASSNTTRSRFFCLFATASTLILGITPVQIYIIVTQYPRQSYPFNFRKLHDPATWNTSVVLPSTVLYDRWINLACGFLIFFFFGMGRDAKGMYKEWLVKMGLGRLFPVLSLDSHGSSQRGGLSTDNSKRLLWRKSSWIATTER</sequence>
<dbReference type="InterPro" id="IPR001499">
    <property type="entry name" value="GPCR_STE3"/>
</dbReference>
<evidence type="ECO:0000256" key="2">
    <source>
        <dbReference type="ARBA" id="ARBA00011085"/>
    </source>
</evidence>
<evidence type="ECO:0000256" key="10">
    <source>
        <dbReference type="SAM" id="Phobius"/>
    </source>
</evidence>
<keyword evidence="8" id="KW-0675">Receptor</keyword>
<dbReference type="PANTHER" id="PTHR28097:SF1">
    <property type="entry name" value="PHEROMONE A FACTOR RECEPTOR"/>
    <property type="match status" value="1"/>
</dbReference>
<comment type="subcellular location">
    <subcellularLocation>
        <location evidence="1">Membrane</location>
        <topology evidence="1">Multi-pass membrane protein</topology>
    </subcellularLocation>
</comment>
<feature type="transmembrane region" description="Helical" evidence="10">
    <location>
        <begin position="172"/>
        <end position="201"/>
    </location>
</feature>
<name>A0A074WMG3_9PEZI</name>
<protein>
    <submittedName>
        <fullName evidence="11">STE3-domain-containing protein</fullName>
    </submittedName>
</protein>
<feature type="transmembrane region" description="Helical" evidence="10">
    <location>
        <begin position="222"/>
        <end position="245"/>
    </location>
</feature>
<evidence type="ECO:0000256" key="6">
    <source>
        <dbReference type="ARBA" id="ARBA00023040"/>
    </source>
</evidence>
<evidence type="ECO:0000256" key="7">
    <source>
        <dbReference type="ARBA" id="ARBA00023136"/>
    </source>
</evidence>
<dbReference type="GO" id="GO:0005886">
    <property type="term" value="C:plasma membrane"/>
    <property type="evidence" value="ECO:0007669"/>
    <property type="project" value="TreeGrafter"/>
</dbReference>
<evidence type="ECO:0000313" key="11">
    <source>
        <dbReference type="EMBL" id="KEQ70962.1"/>
    </source>
</evidence>
<evidence type="ECO:0000256" key="1">
    <source>
        <dbReference type="ARBA" id="ARBA00004141"/>
    </source>
</evidence>
<dbReference type="OrthoDB" id="2874149at2759"/>
<dbReference type="AlphaFoldDB" id="A0A074WMG3"/>
<evidence type="ECO:0000256" key="4">
    <source>
        <dbReference type="ARBA" id="ARBA00022692"/>
    </source>
</evidence>
<gene>
    <name evidence="11" type="ORF">M436DRAFT_51982</name>
</gene>
<dbReference type="Pfam" id="PF02076">
    <property type="entry name" value="STE3"/>
    <property type="match status" value="1"/>
</dbReference>
<dbReference type="HOGENOM" id="CLU_027592_3_2_1"/>
<dbReference type="GO" id="GO:0000750">
    <property type="term" value="P:pheromone-dependent signal transduction involved in conjugation with cellular fusion"/>
    <property type="evidence" value="ECO:0007669"/>
    <property type="project" value="TreeGrafter"/>
</dbReference>
<evidence type="ECO:0000256" key="8">
    <source>
        <dbReference type="ARBA" id="ARBA00023170"/>
    </source>
</evidence>
<feature type="transmembrane region" description="Helical" evidence="10">
    <location>
        <begin position="135"/>
        <end position="152"/>
    </location>
</feature>
<dbReference type="PRINTS" id="PR00900">
    <property type="entry name" value="PHEROMONEAR"/>
</dbReference>
<dbReference type="STRING" id="1043004.A0A074WMG3"/>
<dbReference type="PANTHER" id="PTHR28097">
    <property type="entry name" value="PHEROMONE A FACTOR RECEPTOR"/>
    <property type="match status" value="1"/>
</dbReference>
<dbReference type="EMBL" id="KL584715">
    <property type="protein sequence ID" value="KEQ70962.1"/>
    <property type="molecule type" value="Genomic_DNA"/>
</dbReference>
<keyword evidence="5 10" id="KW-1133">Transmembrane helix</keyword>
<keyword evidence="9" id="KW-0807">Transducer</keyword>
<keyword evidence="3" id="KW-0589">Pheromone response</keyword>
<dbReference type="Proteomes" id="UP000027730">
    <property type="component" value="Unassembled WGS sequence"/>
</dbReference>
<proteinExistence type="inferred from homology"/>
<dbReference type="PRINTS" id="PR00899">
    <property type="entry name" value="GPCRSTE3"/>
</dbReference>
<dbReference type="GO" id="GO:0004933">
    <property type="term" value="F:mating-type a-factor pheromone receptor activity"/>
    <property type="evidence" value="ECO:0007669"/>
    <property type="project" value="InterPro"/>
</dbReference>
<organism evidence="11 12">
    <name type="scientific">Aureobasidium namibiae CBS 147.97</name>
    <dbReference type="NCBI Taxonomy" id="1043004"/>
    <lineage>
        <taxon>Eukaryota</taxon>
        <taxon>Fungi</taxon>
        <taxon>Dikarya</taxon>
        <taxon>Ascomycota</taxon>
        <taxon>Pezizomycotina</taxon>
        <taxon>Dothideomycetes</taxon>
        <taxon>Dothideomycetidae</taxon>
        <taxon>Dothideales</taxon>
        <taxon>Saccotheciaceae</taxon>
        <taxon>Aureobasidium</taxon>
    </lineage>
</organism>